<proteinExistence type="inferred from homology"/>
<evidence type="ECO:0000256" key="5">
    <source>
        <dbReference type="ARBA" id="ARBA00022448"/>
    </source>
</evidence>
<keyword evidence="11" id="KW-0560">Oxidoreductase</keyword>
<evidence type="ECO:0000313" key="22">
    <source>
        <dbReference type="Proteomes" id="UP000076722"/>
    </source>
</evidence>
<evidence type="ECO:0000256" key="15">
    <source>
        <dbReference type="ARBA" id="ARBA00023284"/>
    </source>
</evidence>
<feature type="disulfide bond" description="Redox-active" evidence="18">
    <location>
        <begin position="386"/>
        <end position="389"/>
    </location>
</feature>
<evidence type="ECO:0000256" key="6">
    <source>
        <dbReference type="ARBA" id="ARBA00022630"/>
    </source>
</evidence>
<feature type="binding site" evidence="17">
    <location>
        <position position="191"/>
    </location>
    <ligand>
        <name>FAD</name>
        <dbReference type="ChEBI" id="CHEBI:57692"/>
    </ligand>
</feature>
<keyword evidence="9 17" id="KW-0274">FAD</keyword>
<comment type="similarity">
    <text evidence="3">Belongs to the EROs family.</text>
</comment>
<dbReference type="InterPro" id="IPR007266">
    <property type="entry name" value="Ero1"/>
</dbReference>
<feature type="signal peptide" evidence="20">
    <location>
        <begin position="1"/>
        <end position="25"/>
    </location>
</feature>
<feature type="region of interest" description="Disordered" evidence="19">
    <location>
        <begin position="460"/>
        <end position="482"/>
    </location>
</feature>
<evidence type="ECO:0000256" key="10">
    <source>
        <dbReference type="ARBA" id="ARBA00022982"/>
    </source>
</evidence>
<dbReference type="GO" id="GO:0016972">
    <property type="term" value="F:thiol oxidase activity"/>
    <property type="evidence" value="ECO:0007669"/>
    <property type="project" value="InterPro"/>
</dbReference>
<feature type="binding site" evidence="17">
    <location>
        <position position="290"/>
    </location>
    <ligand>
        <name>FAD</name>
        <dbReference type="ChEBI" id="CHEBI:57692"/>
    </ligand>
</feature>
<keyword evidence="22" id="KW-1185">Reference proteome</keyword>
<dbReference type="Proteomes" id="UP000076722">
    <property type="component" value="Unassembled WGS sequence"/>
</dbReference>
<reference evidence="21 22" key="1">
    <citation type="journal article" date="2016" name="Mol. Biol. Evol.">
        <title>Comparative Genomics of Early-Diverging Mushroom-Forming Fungi Provides Insights into the Origins of Lignocellulose Decay Capabilities.</title>
        <authorList>
            <person name="Nagy L.G."/>
            <person name="Riley R."/>
            <person name="Tritt A."/>
            <person name="Adam C."/>
            <person name="Daum C."/>
            <person name="Floudas D."/>
            <person name="Sun H."/>
            <person name="Yadav J.S."/>
            <person name="Pangilinan J."/>
            <person name="Larsson K.H."/>
            <person name="Matsuura K."/>
            <person name="Barry K."/>
            <person name="Labutti K."/>
            <person name="Kuo R."/>
            <person name="Ohm R.A."/>
            <person name="Bhattacharya S.S."/>
            <person name="Shirouzu T."/>
            <person name="Yoshinaga Y."/>
            <person name="Martin F.M."/>
            <person name="Grigoriev I.V."/>
            <person name="Hibbett D.S."/>
        </authorList>
    </citation>
    <scope>NUCLEOTIDE SEQUENCE [LARGE SCALE GENOMIC DNA]</scope>
    <source>
        <strain evidence="21 22">HHB9708</strain>
    </source>
</reference>
<evidence type="ECO:0000256" key="4">
    <source>
        <dbReference type="ARBA" id="ARBA00011802"/>
    </source>
</evidence>
<comment type="cofactor">
    <cofactor evidence="1 17">
        <name>FAD</name>
        <dbReference type="ChEBI" id="CHEBI:57692"/>
    </cofactor>
</comment>
<evidence type="ECO:0000256" key="9">
    <source>
        <dbReference type="ARBA" id="ARBA00022827"/>
    </source>
</evidence>
<evidence type="ECO:0000256" key="18">
    <source>
        <dbReference type="PIRSR" id="PIRSR017205-3"/>
    </source>
</evidence>
<keyword evidence="5" id="KW-0813">Transport</keyword>
<evidence type="ECO:0000256" key="2">
    <source>
        <dbReference type="ARBA" id="ARBA00004367"/>
    </source>
</evidence>
<name>A0A165A452_9AGAM</name>
<feature type="active site" description="Nucleophile" evidence="16">
    <location>
        <position position="386"/>
    </location>
</feature>
<protein>
    <submittedName>
        <fullName evidence="21">Endoplasmic oxidoreductin</fullName>
    </submittedName>
</protein>
<dbReference type="GO" id="GO:0071949">
    <property type="term" value="F:FAD binding"/>
    <property type="evidence" value="ECO:0007669"/>
    <property type="project" value="InterPro"/>
</dbReference>
<evidence type="ECO:0000256" key="7">
    <source>
        <dbReference type="ARBA" id="ARBA00022729"/>
    </source>
</evidence>
<evidence type="ECO:0000256" key="1">
    <source>
        <dbReference type="ARBA" id="ARBA00001974"/>
    </source>
</evidence>
<evidence type="ECO:0000256" key="11">
    <source>
        <dbReference type="ARBA" id="ARBA00023002"/>
    </source>
</evidence>
<evidence type="ECO:0000256" key="3">
    <source>
        <dbReference type="ARBA" id="ARBA00008277"/>
    </source>
</evidence>
<feature type="chain" id="PRO_5007855133" evidence="20">
    <location>
        <begin position="26"/>
        <end position="538"/>
    </location>
</feature>
<dbReference type="SUPFAM" id="SSF110019">
    <property type="entry name" value="ERO1-like"/>
    <property type="match status" value="1"/>
</dbReference>
<dbReference type="EMBL" id="KV419395">
    <property type="protein sequence ID" value="KZS98457.1"/>
    <property type="molecule type" value="Genomic_DNA"/>
</dbReference>
<dbReference type="OrthoDB" id="269384at2759"/>
<comment type="subunit">
    <text evidence="4">May function both as a monomer and a homodimer.</text>
</comment>
<evidence type="ECO:0000256" key="14">
    <source>
        <dbReference type="ARBA" id="ARBA00023180"/>
    </source>
</evidence>
<evidence type="ECO:0000256" key="12">
    <source>
        <dbReference type="ARBA" id="ARBA00023136"/>
    </source>
</evidence>
<organism evidence="21 22">
    <name type="scientific">Sistotremastrum niveocremeum HHB9708</name>
    <dbReference type="NCBI Taxonomy" id="1314777"/>
    <lineage>
        <taxon>Eukaryota</taxon>
        <taxon>Fungi</taxon>
        <taxon>Dikarya</taxon>
        <taxon>Basidiomycota</taxon>
        <taxon>Agaricomycotina</taxon>
        <taxon>Agaricomycetes</taxon>
        <taxon>Sistotremastrales</taxon>
        <taxon>Sistotremastraceae</taxon>
        <taxon>Sertulicium</taxon>
        <taxon>Sertulicium niveocremeum</taxon>
    </lineage>
</organism>
<dbReference type="GO" id="GO:0015035">
    <property type="term" value="F:protein-disulfide reductase activity"/>
    <property type="evidence" value="ECO:0007669"/>
    <property type="project" value="InterPro"/>
</dbReference>
<keyword evidence="10" id="KW-0249">Electron transport</keyword>
<keyword evidence="7 20" id="KW-0732">Signal</keyword>
<dbReference type="GO" id="GO:0034975">
    <property type="term" value="P:protein folding in endoplasmic reticulum"/>
    <property type="evidence" value="ECO:0007669"/>
    <property type="project" value="InterPro"/>
</dbReference>
<dbReference type="GO" id="GO:0005789">
    <property type="term" value="C:endoplasmic reticulum membrane"/>
    <property type="evidence" value="ECO:0007669"/>
    <property type="project" value="UniProtKB-SubCell"/>
</dbReference>
<dbReference type="PANTHER" id="PTHR12613">
    <property type="entry name" value="ERO1-RELATED"/>
    <property type="match status" value="1"/>
</dbReference>
<evidence type="ECO:0000256" key="8">
    <source>
        <dbReference type="ARBA" id="ARBA00022824"/>
    </source>
</evidence>
<feature type="active site" evidence="16">
    <location>
        <position position="389"/>
    </location>
</feature>
<keyword evidence="6" id="KW-0285">Flavoprotein</keyword>
<keyword evidence="14" id="KW-0325">Glycoprotein</keyword>
<keyword evidence="12" id="KW-0472">Membrane</keyword>
<feature type="binding site" evidence="17">
    <location>
        <position position="202"/>
    </location>
    <ligand>
        <name>FAD</name>
        <dbReference type="ChEBI" id="CHEBI:57692"/>
    </ligand>
</feature>
<dbReference type="Pfam" id="PF04137">
    <property type="entry name" value="ERO1"/>
    <property type="match status" value="1"/>
</dbReference>
<feature type="disulfide bond" description="Redox-active" evidence="18">
    <location>
        <begin position="116"/>
        <end position="121"/>
    </location>
</feature>
<dbReference type="AlphaFoldDB" id="A0A165A452"/>
<evidence type="ECO:0000256" key="13">
    <source>
        <dbReference type="ARBA" id="ARBA00023157"/>
    </source>
</evidence>
<feature type="binding site" evidence="17">
    <location>
        <position position="261"/>
    </location>
    <ligand>
        <name>FAD</name>
        <dbReference type="ChEBI" id="CHEBI:57692"/>
    </ligand>
</feature>
<comment type="subcellular location">
    <subcellularLocation>
        <location evidence="2">Endoplasmic reticulum membrane</location>
        <topology evidence="2">Peripheral membrane protein</topology>
        <orientation evidence="2">Lumenal side</orientation>
    </subcellularLocation>
</comment>
<accession>A0A165A452</accession>
<evidence type="ECO:0000256" key="17">
    <source>
        <dbReference type="PIRSR" id="PIRSR017205-2"/>
    </source>
</evidence>
<evidence type="ECO:0000313" key="21">
    <source>
        <dbReference type="EMBL" id="KZS98457.1"/>
    </source>
</evidence>
<evidence type="ECO:0000256" key="19">
    <source>
        <dbReference type="SAM" id="MobiDB-lite"/>
    </source>
</evidence>
<keyword evidence="13 18" id="KW-1015">Disulfide bond</keyword>
<keyword evidence="8" id="KW-0256">Endoplasmic reticulum</keyword>
<feature type="binding site" evidence="17">
    <location>
        <position position="258"/>
    </location>
    <ligand>
        <name>FAD</name>
        <dbReference type="ChEBI" id="CHEBI:57692"/>
    </ligand>
</feature>
<evidence type="ECO:0000256" key="16">
    <source>
        <dbReference type="PIRSR" id="PIRSR017205-1"/>
    </source>
</evidence>
<feature type="compositionally biased region" description="Polar residues" evidence="19">
    <location>
        <begin position="471"/>
        <end position="482"/>
    </location>
</feature>
<dbReference type="STRING" id="1314777.A0A165A452"/>
<keyword evidence="15" id="KW-0676">Redox-active center</keyword>
<dbReference type="PIRSF" id="PIRSF017205">
    <property type="entry name" value="ERO1"/>
    <property type="match status" value="1"/>
</dbReference>
<sequence>MFRLHFLPPFLLAIIVAALNRQLASKPPSFLHDALVTKDPVQNVLEHQTVDAHQDITCQYQPTGPIETTMCDYESLEKVNGDLASTLDDLVKTPFFKYFRVQLYRDCPFWQENGQCANRGCGVTSVDESEIPEKWRAAALSKVELSFRIALIPSQKHDLPGCYYRDSDFCFFDDFTEGEYIDLTANPEQFTGYSGGSAWRVWSTIYEENCFGISELSLLKSPSPAEVSLPDTMTAAFDNAPDSGPQCLEKRVYYKIISGMHASISTHICYDNLNQSTGVWGPDLDCFINRIAMHPERLQYIYFNTVLLLRAVSRLGPYLTAYDYCTGDHSEDEASRQMVQNVVDIASSVGKFDESVLFRGENANVLKEEFKTHFRNVTRIMDCVDCHKCRLWGKVQTTGIAAALKVLFELDDKTLSPTSNPNLLQRTEVVALMNTLHRFSESLRAVDHFRKMWSERVRNSQATEWPEENVESTPSNSTDGSSTALGGRLSFLSKYWDICQAQTSMCLSLCLGLLKSISDTFSSLFTLSGKDAPPREDF</sequence>
<gene>
    <name evidence="21" type="ORF">SISNIDRAFT_404782</name>
</gene>
<dbReference type="InterPro" id="IPR037192">
    <property type="entry name" value="ERO1-like_sf"/>
</dbReference>
<dbReference type="PANTHER" id="PTHR12613:SF0">
    <property type="entry name" value="ERO1-LIKE PROTEIN"/>
    <property type="match status" value="1"/>
</dbReference>
<evidence type="ECO:0000256" key="20">
    <source>
        <dbReference type="SAM" id="SignalP"/>
    </source>
</evidence>